<comment type="caution">
    <text evidence="1">The sequence shown here is derived from an EMBL/GenBank/DDBJ whole genome shotgun (WGS) entry which is preliminary data.</text>
</comment>
<evidence type="ECO:0000313" key="2">
    <source>
        <dbReference type="Proteomes" id="UP000617340"/>
    </source>
</evidence>
<name>A0A834MUC9_VESGE</name>
<organism evidence="1 2">
    <name type="scientific">Vespula germanica</name>
    <name type="common">German yellow jacket</name>
    <name type="synonym">Paravespula germanica</name>
    <dbReference type="NCBI Taxonomy" id="30212"/>
    <lineage>
        <taxon>Eukaryota</taxon>
        <taxon>Metazoa</taxon>
        <taxon>Ecdysozoa</taxon>
        <taxon>Arthropoda</taxon>
        <taxon>Hexapoda</taxon>
        <taxon>Insecta</taxon>
        <taxon>Pterygota</taxon>
        <taxon>Neoptera</taxon>
        <taxon>Endopterygota</taxon>
        <taxon>Hymenoptera</taxon>
        <taxon>Apocrita</taxon>
        <taxon>Aculeata</taxon>
        <taxon>Vespoidea</taxon>
        <taxon>Vespidae</taxon>
        <taxon>Vespinae</taxon>
        <taxon>Vespula</taxon>
    </lineage>
</organism>
<evidence type="ECO:0000313" key="1">
    <source>
        <dbReference type="EMBL" id="KAF7383343.1"/>
    </source>
</evidence>
<dbReference type="EMBL" id="JACSDZ010000019">
    <property type="protein sequence ID" value="KAF7383343.1"/>
    <property type="molecule type" value="Genomic_DNA"/>
</dbReference>
<proteinExistence type="predicted"/>
<sequence length="74" mass="8657">MTHKTFLYRVRVSWITDSPSANPEIDGDADLIEISNSSEHTSRFHRAHRKVSKKQYRACASKKIRHNTLHLRII</sequence>
<dbReference type="AlphaFoldDB" id="A0A834MUC9"/>
<protein>
    <submittedName>
        <fullName evidence="1">Uncharacterized protein</fullName>
    </submittedName>
</protein>
<gene>
    <name evidence="1" type="ORF">HZH68_015192</name>
</gene>
<keyword evidence="2" id="KW-1185">Reference proteome</keyword>
<reference evidence="1" key="1">
    <citation type="journal article" date="2020" name="G3 (Bethesda)">
        <title>High-Quality Assemblies for Three Invasive Social Wasps from the &lt;i&gt;Vespula&lt;/i&gt; Genus.</title>
        <authorList>
            <person name="Harrop T.W.R."/>
            <person name="Guhlin J."/>
            <person name="McLaughlin G.M."/>
            <person name="Permina E."/>
            <person name="Stockwell P."/>
            <person name="Gilligan J."/>
            <person name="Le Lec M.F."/>
            <person name="Gruber M.A.M."/>
            <person name="Quinn O."/>
            <person name="Lovegrove M."/>
            <person name="Duncan E.J."/>
            <person name="Remnant E.J."/>
            <person name="Van Eeckhoven J."/>
            <person name="Graham B."/>
            <person name="Knapp R.A."/>
            <person name="Langford K.W."/>
            <person name="Kronenberg Z."/>
            <person name="Press M.O."/>
            <person name="Eacker S.M."/>
            <person name="Wilson-Rankin E.E."/>
            <person name="Purcell J."/>
            <person name="Lester P.J."/>
            <person name="Dearden P.K."/>
        </authorList>
    </citation>
    <scope>NUCLEOTIDE SEQUENCE</scope>
    <source>
        <strain evidence="1">Linc-1</strain>
    </source>
</reference>
<accession>A0A834MUC9</accession>
<dbReference type="Proteomes" id="UP000617340">
    <property type="component" value="Unassembled WGS sequence"/>
</dbReference>